<evidence type="ECO:0000256" key="2">
    <source>
        <dbReference type="SAM" id="Phobius"/>
    </source>
</evidence>
<organism evidence="3 4">
    <name type="scientific">Vescimonas fastidiosa</name>
    <dbReference type="NCBI Taxonomy" id="2714353"/>
    <lineage>
        <taxon>Bacteria</taxon>
        <taxon>Bacillati</taxon>
        <taxon>Bacillota</taxon>
        <taxon>Clostridia</taxon>
        <taxon>Eubacteriales</taxon>
        <taxon>Oscillospiraceae</taxon>
        <taxon>Vescimonas</taxon>
    </lineage>
</organism>
<feature type="compositionally biased region" description="Basic and acidic residues" evidence="1">
    <location>
        <begin position="28"/>
        <end position="52"/>
    </location>
</feature>
<keyword evidence="2" id="KW-0812">Transmembrane</keyword>
<reference evidence="3" key="1">
    <citation type="submission" date="2020-09" db="EMBL/GenBank/DDBJ databases">
        <title>New species isolated from human feces.</title>
        <authorList>
            <person name="Kitahara M."/>
            <person name="Shigeno Y."/>
            <person name="Shime M."/>
            <person name="Matsumoto Y."/>
            <person name="Nakamura S."/>
            <person name="Motooka D."/>
            <person name="Fukuoka S."/>
            <person name="Nishikawa H."/>
            <person name="Benno Y."/>
        </authorList>
    </citation>
    <scope>NUCLEOTIDE SEQUENCE</scope>
    <source>
        <strain evidence="3">MM35</strain>
    </source>
</reference>
<evidence type="ECO:0008006" key="5">
    <source>
        <dbReference type="Google" id="ProtNLM"/>
    </source>
</evidence>
<evidence type="ECO:0000313" key="4">
    <source>
        <dbReference type="Proteomes" id="UP000681343"/>
    </source>
</evidence>
<keyword evidence="2" id="KW-0472">Membrane</keyword>
<dbReference type="EMBL" id="AP023415">
    <property type="protein sequence ID" value="BCK78548.1"/>
    <property type="molecule type" value="Genomic_DNA"/>
</dbReference>
<dbReference type="KEGG" id="vfa:MM35RIKEN_07400"/>
<proteinExistence type="predicted"/>
<sequence length="87" mass="9083">MCKATRTESVKYSASPEKSDGTNNSAGTDKDKSTGDKNTIQKDVEPLSPEKDTGTAFPWWGIAVAAAAVMGVGILAVVLRRKKGGKG</sequence>
<dbReference type="AlphaFoldDB" id="A0A810PP87"/>
<name>A0A810PP87_9FIRM</name>
<keyword evidence="4" id="KW-1185">Reference proteome</keyword>
<gene>
    <name evidence="3" type="ORF">MM35RIKEN_07400</name>
</gene>
<accession>A0A810PP87</accession>
<keyword evidence="2" id="KW-1133">Transmembrane helix</keyword>
<feature type="region of interest" description="Disordered" evidence="1">
    <location>
        <begin position="1"/>
        <end position="52"/>
    </location>
</feature>
<dbReference type="Proteomes" id="UP000681343">
    <property type="component" value="Chromosome"/>
</dbReference>
<protein>
    <recommendedName>
        <fullName evidence="5">LPXTG cell wall anchor domain-containing protein</fullName>
    </recommendedName>
</protein>
<feature type="transmembrane region" description="Helical" evidence="2">
    <location>
        <begin position="57"/>
        <end position="79"/>
    </location>
</feature>
<evidence type="ECO:0000256" key="1">
    <source>
        <dbReference type="SAM" id="MobiDB-lite"/>
    </source>
</evidence>
<evidence type="ECO:0000313" key="3">
    <source>
        <dbReference type="EMBL" id="BCK78548.1"/>
    </source>
</evidence>